<dbReference type="RefSeq" id="XP_040771986.1">
    <property type="nucleotide sequence ID" value="XM_040921844.1"/>
</dbReference>
<dbReference type="CDD" id="cd05233">
    <property type="entry name" value="SDR_c"/>
    <property type="match status" value="1"/>
</dbReference>
<dbReference type="GeneID" id="63838973"/>
<dbReference type="Pfam" id="PF00106">
    <property type="entry name" value="adh_short"/>
    <property type="match status" value="1"/>
</dbReference>
<name>A0A9P4XUG2_CRYP1</name>
<dbReference type="PANTHER" id="PTHR24321:SF8">
    <property type="entry name" value="ESTRADIOL 17-BETA-DEHYDROGENASE 8-RELATED"/>
    <property type="match status" value="1"/>
</dbReference>
<dbReference type="Gene3D" id="3.40.50.720">
    <property type="entry name" value="NAD(P)-binding Rossmann-like Domain"/>
    <property type="match status" value="1"/>
</dbReference>
<evidence type="ECO:0000256" key="2">
    <source>
        <dbReference type="ARBA" id="ARBA00022857"/>
    </source>
</evidence>
<sequence length="250" mass="26262">MDIKGYAFVTGEASGIGRAFCLAFAKEGARGVIVADLNAEGSKETVAQAKAVATNPDFQLFGRIHYAVHSAGIPGGTFDPISEANFADFKHLLEGHVHGTFLVNSYVSAAMKKQELEQASPTDALRGKTRGSIVNISSVSSFIAVPNMVQYTTCKHAMIGITKTAALDNASLNIRVNCICPTWTDTPKTRRATEVAPGLEEALLATIPMGRLGRPEEAADASVFLCSSKSSFTTGTSLSLDGGMTLGSKA</sequence>
<keyword evidence="2" id="KW-0521">NADP</keyword>
<evidence type="ECO:0000313" key="6">
    <source>
        <dbReference type="Proteomes" id="UP000803844"/>
    </source>
</evidence>
<dbReference type="EMBL" id="MU032352">
    <property type="protein sequence ID" value="KAF3761007.1"/>
    <property type="molecule type" value="Genomic_DNA"/>
</dbReference>
<dbReference type="PROSITE" id="PS00061">
    <property type="entry name" value="ADH_SHORT"/>
    <property type="match status" value="1"/>
</dbReference>
<dbReference type="GO" id="GO:0016491">
    <property type="term" value="F:oxidoreductase activity"/>
    <property type="evidence" value="ECO:0007669"/>
    <property type="project" value="UniProtKB-KW"/>
</dbReference>
<dbReference type="InterPro" id="IPR036291">
    <property type="entry name" value="NAD(P)-bd_dom_sf"/>
</dbReference>
<dbReference type="InterPro" id="IPR002347">
    <property type="entry name" value="SDR_fam"/>
</dbReference>
<dbReference type="AlphaFoldDB" id="A0A9P4XUG2"/>
<gene>
    <name evidence="5" type="ORF">M406DRAFT_343141</name>
</gene>
<evidence type="ECO:0000313" key="5">
    <source>
        <dbReference type="EMBL" id="KAF3761007.1"/>
    </source>
</evidence>
<evidence type="ECO:0000256" key="3">
    <source>
        <dbReference type="ARBA" id="ARBA00023002"/>
    </source>
</evidence>
<evidence type="ECO:0000256" key="1">
    <source>
        <dbReference type="ARBA" id="ARBA00006484"/>
    </source>
</evidence>
<reference evidence="5" key="1">
    <citation type="journal article" date="2020" name="Phytopathology">
        <title>Genome sequence of the chestnut blight fungus Cryphonectria parasitica EP155: A fundamental resource for an archetypical invasive plant pathogen.</title>
        <authorList>
            <person name="Crouch J.A."/>
            <person name="Dawe A."/>
            <person name="Aerts A."/>
            <person name="Barry K."/>
            <person name="Churchill A.C.L."/>
            <person name="Grimwood J."/>
            <person name="Hillman B."/>
            <person name="Milgroom M.G."/>
            <person name="Pangilinan J."/>
            <person name="Smith M."/>
            <person name="Salamov A."/>
            <person name="Schmutz J."/>
            <person name="Yadav J."/>
            <person name="Grigoriev I.V."/>
            <person name="Nuss D."/>
        </authorList>
    </citation>
    <scope>NUCLEOTIDE SEQUENCE</scope>
    <source>
        <strain evidence="5">EP155</strain>
    </source>
</reference>
<proteinExistence type="inferred from homology"/>
<dbReference type="Proteomes" id="UP000803844">
    <property type="component" value="Unassembled WGS sequence"/>
</dbReference>
<dbReference type="Pfam" id="PF13561">
    <property type="entry name" value="adh_short_C2"/>
    <property type="match status" value="1"/>
</dbReference>
<dbReference type="OrthoDB" id="5840532at2759"/>
<keyword evidence="3" id="KW-0560">Oxidoreductase</keyword>
<dbReference type="PANTHER" id="PTHR24321">
    <property type="entry name" value="DEHYDROGENASES, SHORT CHAIN"/>
    <property type="match status" value="1"/>
</dbReference>
<comment type="similarity">
    <text evidence="1 4">Belongs to the short-chain dehydrogenases/reductases (SDR) family.</text>
</comment>
<comment type="caution">
    <text evidence="5">The sequence shown here is derived from an EMBL/GenBank/DDBJ whole genome shotgun (WGS) entry which is preliminary data.</text>
</comment>
<dbReference type="PRINTS" id="PR00080">
    <property type="entry name" value="SDRFAMILY"/>
</dbReference>
<organism evidence="5 6">
    <name type="scientific">Cryphonectria parasitica (strain ATCC 38755 / EP155)</name>
    <dbReference type="NCBI Taxonomy" id="660469"/>
    <lineage>
        <taxon>Eukaryota</taxon>
        <taxon>Fungi</taxon>
        <taxon>Dikarya</taxon>
        <taxon>Ascomycota</taxon>
        <taxon>Pezizomycotina</taxon>
        <taxon>Sordariomycetes</taxon>
        <taxon>Sordariomycetidae</taxon>
        <taxon>Diaporthales</taxon>
        <taxon>Cryphonectriaceae</taxon>
        <taxon>Cryphonectria-Endothia species complex</taxon>
        <taxon>Cryphonectria</taxon>
    </lineage>
</organism>
<dbReference type="SUPFAM" id="SSF51735">
    <property type="entry name" value="NAD(P)-binding Rossmann-fold domains"/>
    <property type="match status" value="1"/>
</dbReference>
<dbReference type="InterPro" id="IPR020904">
    <property type="entry name" value="Sc_DH/Rdtase_CS"/>
</dbReference>
<accession>A0A9P4XUG2</accession>
<protein>
    <submittedName>
        <fullName evidence="5">NAD(P)-binding protein</fullName>
    </submittedName>
</protein>
<evidence type="ECO:0000256" key="4">
    <source>
        <dbReference type="RuleBase" id="RU000363"/>
    </source>
</evidence>
<dbReference type="PRINTS" id="PR00081">
    <property type="entry name" value="GDHRDH"/>
</dbReference>
<keyword evidence="6" id="KW-1185">Reference proteome</keyword>